<dbReference type="Gene3D" id="3.40.718.10">
    <property type="entry name" value="Isopropylmalate Dehydrogenase"/>
    <property type="match status" value="1"/>
</dbReference>
<dbReference type="PANTHER" id="PTHR30004">
    <property type="entry name" value="4-HYDROXYTHREONINE-4-PHOSPHATE DEHYDROGENASE"/>
    <property type="match status" value="1"/>
</dbReference>
<dbReference type="EMBL" id="LT899436">
    <property type="protein sequence ID" value="SNR14275.1"/>
    <property type="molecule type" value="Genomic_DNA"/>
</dbReference>
<dbReference type="AlphaFoldDB" id="A0A238U5G8"/>
<sequence length="344" mass="38041">MEKTNKIIVGISIGDINGIGIEVILKTFEDKRMLEFCTPVIFGSNKVISFHKKALNLNNSIHGIQSLDKIVHGKINLLNIWKEDVKVELGKITPDGGKYALKSLATAVDALKNNAINVLLTAPINKENIQSKEFNFPGHTEFLENELEGDSLMILMCEDLRIGLITGHVPVSKISELITPELIKNKVDIMHQSLKRDFSINKPKIAILGLNPHCGDKGVMGKEDDEIIRPTIAEIKKTGKMVFGPYAADGFFGSKTYEQFDGVLAMYHDQGLAPFKALSFGNGVNFTAGLNRIRTSPDHGTGFDIAGKNKANVESFKEALFSSLKIYRNRKENIELESNTLKSK</sequence>
<accession>A0A238U5G8</accession>
<evidence type="ECO:0000256" key="2">
    <source>
        <dbReference type="ARBA" id="ARBA00023002"/>
    </source>
</evidence>
<keyword evidence="5" id="KW-1185">Reference proteome</keyword>
<dbReference type="NCBIfam" id="TIGR00557">
    <property type="entry name" value="pdxA"/>
    <property type="match status" value="1"/>
</dbReference>
<evidence type="ECO:0000256" key="3">
    <source>
        <dbReference type="ARBA" id="ARBA00023027"/>
    </source>
</evidence>
<dbReference type="GO" id="GO:0050570">
    <property type="term" value="F:4-hydroxythreonine-4-phosphate dehydrogenase activity"/>
    <property type="evidence" value="ECO:0007669"/>
    <property type="project" value="UniProtKB-EC"/>
</dbReference>
<dbReference type="KEGG" id="tje:TJEJU_0479"/>
<dbReference type="GO" id="GO:0046872">
    <property type="term" value="F:metal ion binding"/>
    <property type="evidence" value="ECO:0007669"/>
    <property type="project" value="UniProtKB-KW"/>
</dbReference>
<proteinExistence type="predicted"/>
<dbReference type="SUPFAM" id="SSF53659">
    <property type="entry name" value="Isocitrate/Isopropylmalate dehydrogenase-like"/>
    <property type="match status" value="1"/>
</dbReference>
<dbReference type="OrthoDB" id="9801783at2"/>
<dbReference type="GO" id="GO:0051287">
    <property type="term" value="F:NAD binding"/>
    <property type="evidence" value="ECO:0007669"/>
    <property type="project" value="InterPro"/>
</dbReference>
<keyword evidence="3" id="KW-0520">NAD</keyword>
<name>A0A238U5G8_9FLAO</name>
<reference evidence="4 5" key="1">
    <citation type="submission" date="2017-07" db="EMBL/GenBank/DDBJ databases">
        <authorList>
            <person name="Sun Z.S."/>
            <person name="Albrecht U."/>
            <person name="Echele G."/>
            <person name="Lee C.C."/>
        </authorList>
    </citation>
    <scope>NUCLEOTIDE SEQUENCE [LARGE SCALE GENOMIC DNA]</scope>
    <source>
        <strain evidence="5">type strain: KCTC 22618</strain>
    </source>
</reference>
<gene>
    <name evidence="4" type="primary">pdxA</name>
    <name evidence="4" type="ORF">TJEJU_0479</name>
</gene>
<evidence type="ECO:0000313" key="4">
    <source>
        <dbReference type="EMBL" id="SNR14275.1"/>
    </source>
</evidence>
<dbReference type="EC" id="1.1.1.262" evidence="4"/>
<dbReference type="RefSeq" id="WP_095069130.1">
    <property type="nucleotide sequence ID" value="NZ_LT899436.1"/>
</dbReference>
<organism evidence="4 5">
    <name type="scientific">Tenacibaculum jejuense</name>
    <dbReference type="NCBI Taxonomy" id="584609"/>
    <lineage>
        <taxon>Bacteria</taxon>
        <taxon>Pseudomonadati</taxon>
        <taxon>Bacteroidota</taxon>
        <taxon>Flavobacteriia</taxon>
        <taxon>Flavobacteriales</taxon>
        <taxon>Flavobacteriaceae</taxon>
        <taxon>Tenacibaculum</taxon>
    </lineage>
</organism>
<protein>
    <submittedName>
        <fullName evidence="4">4-hydroxythreonine-4-phosphate dehydrogenase</fullName>
        <ecNumber evidence="4">1.1.1.262</ecNumber>
    </submittedName>
</protein>
<evidence type="ECO:0000313" key="5">
    <source>
        <dbReference type="Proteomes" id="UP000215214"/>
    </source>
</evidence>
<evidence type="ECO:0000256" key="1">
    <source>
        <dbReference type="ARBA" id="ARBA00022723"/>
    </source>
</evidence>
<dbReference type="PANTHER" id="PTHR30004:SF6">
    <property type="entry name" value="D-THREONATE 4-PHOSPHATE DEHYDROGENASE"/>
    <property type="match status" value="1"/>
</dbReference>
<dbReference type="Proteomes" id="UP000215214">
    <property type="component" value="Chromosome TJEJU"/>
</dbReference>
<keyword evidence="1" id="KW-0479">Metal-binding</keyword>
<dbReference type="InterPro" id="IPR005255">
    <property type="entry name" value="PdxA_fam"/>
</dbReference>
<dbReference type="Pfam" id="PF04166">
    <property type="entry name" value="PdxA"/>
    <property type="match status" value="1"/>
</dbReference>
<keyword evidence="2 4" id="KW-0560">Oxidoreductase</keyword>